<sequence>MKTFSHLATMSLLRRYAVFCIPTRDHGEVWMRISEGCTNQAVVEVDAQRFVAAWRQAGSGYPEIAHQTIDGWRRDYKFDDARKGFDEGWSNPVPLAYVTAWLAREPRQPAVPVTQNSWDRWFRCPTRVEPDMLPAIDATPGISFTNGITRTIWLLAARAERFPVSCSAGDATLLHQLVGADDTEPHLVVDLIPPIDHLARLNENDAFRRKLAAHGLPEWLG</sequence>
<evidence type="ECO:0000313" key="1">
    <source>
        <dbReference type="EMBL" id="MBJ9688818.1"/>
    </source>
</evidence>
<dbReference type="InterPro" id="IPR054044">
    <property type="entry name" value="PFIN"/>
</dbReference>
<protein>
    <submittedName>
        <fullName evidence="1">Uncharacterized protein</fullName>
    </submittedName>
</protein>
<dbReference type="Proteomes" id="UP000808215">
    <property type="component" value="Unassembled WGS sequence"/>
</dbReference>
<gene>
    <name evidence="1" type="ORF">I5589_17235</name>
</gene>
<organism evidence="1 2">
    <name type="scientific">Burkholderia vietnamiensis</name>
    <dbReference type="NCBI Taxonomy" id="60552"/>
    <lineage>
        <taxon>Bacteria</taxon>
        <taxon>Pseudomonadati</taxon>
        <taxon>Pseudomonadota</taxon>
        <taxon>Betaproteobacteria</taxon>
        <taxon>Burkholderiales</taxon>
        <taxon>Burkholderiaceae</taxon>
        <taxon>Burkholderia</taxon>
        <taxon>Burkholderia cepacia complex</taxon>
    </lineage>
</organism>
<proteinExistence type="predicted"/>
<accession>A0ABS1AXE8</accession>
<reference evidence="1 2" key="1">
    <citation type="submission" date="2020-11" db="EMBL/GenBank/DDBJ databases">
        <title>Enhanced detection system for hospital associated transmission using whole genome sequencing surveillance.</title>
        <authorList>
            <person name="Harrison L.H."/>
            <person name="Van Tyne D."/>
            <person name="Marsh J.W."/>
            <person name="Griffith M.P."/>
            <person name="Snyder D.J."/>
            <person name="Cooper V.S."/>
            <person name="Mustapha M."/>
        </authorList>
    </citation>
    <scope>NUCLEOTIDE SEQUENCE [LARGE SCALE GENOMIC DNA]</scope>
    <source>
        <strain evidence="1 2">BC00020</strain>
    </source>
</reference>
<keyword evidence="2" id="KW-1185">Reference proteome</keyword>
<evidence type="ECO:0000313" key="2">
    <source>
        <dbReference type="Proteomes" id="UP000808215"/>
    </source>
</evidence>
<dbReference type="RefSeq" id="WP_200091627.1">
    <property type="nucleotide sequence ID" value="NZ_JADVKH010000037.1"/>
</dbReference>
<dbReference type="EMBL" id="JADVKH010000037">
    <property type="protein sequence ID" value="MBJ9688818.1"/>
    <property type="molecule type" value="Genomic_DNA"/>
</dbReference>
<comment type="caution">
    <text evidence="1">The sequence shown here is derived from an EMBL/GenBank/DDBJ whole genome shotgun (WGS) entry which is preliminary data.</text>
</comment>
<name>A0ABS1AXE8_BURVI</name>
<dbReference type="Pfam" id="PF22162">
    <property type="entry name" value="PFIN"/>
    <property type="match status" value="1"/>
</dbReference>